<dbReference type="Proteomes" id="UP000054630">
    <property type="component" value="Unassembled WGS sequence"/>
</dbReference>
<name>A0A0V0SCU0_9BILA</name>
<dbReference type="EMBL" id="JYDL01000017">
    <property type="protein sequence ID" value="KRX24481.1"/>
    <property type="molecule type" value="Genomic_DNA"/>
</dbReference>
<evidence type="ECO:0000313" key="1">
    <source>
        <dbReference type="EMBL" id="KRX24481.1"/>
    </source>
</evidence>
<organism evidence="1 2">
    <name type="scientific">Trichinella nelsoni</name>
    <dbReference type="NCBI Taxonomy" id="6336"/>
    <lineage>
        <taxon>Eukaryota</taxon>
        <taxon>Metazoa</taxon>
        <taxon>Ecdysozoa</taxon>
        <taxon>Nematoda</taxon>
        <taxon>Enoplea</taxon>
        <taxon>Dorylaimia</taxon>
        <taxon>Trichinellida</taxon>
        <taxon>Trichinellidae</taxon>
        <taxon>Trichinella</taxon>
    </lineage>
</organism>
<dbReference type="AlphaFoldDB" id="A0A0V0SCU0"/>
<accession>A0A0V0SCU0</accession>
<dbReference type="OrthoDB" id="10448636at2759"/>
<sequence>MSLLFQEMLFLYKFRRHIFHKNSITAFTQLNPHPGGKFYILRSYTFRYRFHVDLRHPRS</sequence>
<reference evidence="1 2" key="1">
    <citation type="submission" date="2015-01" db="EMBL/GenBank/DDBJ databases">
        <title>Evolution of Trichinella species and genotypes.</title>
        <authorList>
            <person name="Korhonen P.K."/>
            <person name="Edoardo P."/>
            <person name="Giuseppe L.R."/>
            <person name="Gasser R.B."/>
        </authorList>
    </citation>
    <scope>NUCLEOTIDE SEQUENCE [LARGE SCALE GENOMIC DNA]</scope>
    <source>
        <strain evidence="1">ISS37</strain>
    </source>
</reference>
<proteinExistence type="predicted"/>
<protein>
    <submittedName>
        <fullName evidence="1">Uncharacterized protein</fullName>
    </submittedName>
</protein>
<comment type="caution">
    <text evidence="1">The sequence shown here is derived from an EMBL/GenBank/DDBJ whole genome shotgun (WGS) entry which is preliminary data.</text>
</comment>
<gene>
    <name evidence="1" type="ORF">T07_2537</name>
</gene>
<evidence type="ECO:0000313" key="2">
    <source>
        <dbReference type="Proteomes" id="UP000054630"/>
    </source>
</evidence>
<keyword evidence="2" id="KW-1185">Reference proteome</keyword>